<comment type="similarity">
    <text evidence="2">Belongs to the TonB family.</text>
</comment>
<evidence type="ECO:0000256" key="5">
    <source>
        <dbReference type="ARBA" id="ARBA00022519"/>
    </source>
</evidence>
<dbReference type="STRING" id="560819.SAMN05428998_10270"/>
<dbReference type="NCBIfam" id="TIGR01352">
    <property type="entry name" value="tonB_Cterm"/>
    <property type="match status" value="1"/>
</dbReference>
<evidence type="ECO:0000256" key="2">
    <source>
        <dbReference type="ARBA" id="ARBA00006555"/>
    </source>
</evidence>
<evidence type="ECO:0000256" key="1">
    <source>
        <dbReference type="ARBA" id="ARBA00004383"/>
    </source>
</evidence>
<organism evidence="12 13">
    <name type="scientific">Tistlia consotensis USBA 355</name>
    <dbReference type="NCBI Taxonomy" id="560819"/>
    <lineage>
        <taxon>Bacteria</taxon>
        <taxon>Pseudomonadati</taxon>
        <taxon>Pseudomonadota</taxon>
        <taxon>Alphaproteobacteria</taxon>
        <taxon>Rhodospirillales</taxon>
        <taxon>Rhodovibrionaceae</taxon>
        <taxon>Tistlia</taxon>
    </lineage>
</organism>
<evidence type="ECO:0000259" key="11">
    <source>
        <dbReference type="PROSITE" id="PS52015"/>
    </source>
</evidence>
<dbReference type="Gene3D" id="3.30.1150.10">
    <property type="match status" value="1"/>
</dbReference>
<evidence type="ECO:0000256" key="4">
    <source>
        <dbReference type="ARBA" id="ARBA00022475"/>
    </source>
</evidence>
<evidence type="ECO:0000256" key="7">
    <source>
        <dbReference type="ARBA" id="ARBA00022927"/>
    </source>
</evidence>
<dbReference type="PANTHER" id="PTHR33446">
    <property type="entry name" value="PROTEIN TONB-RELATED"/>
    <property type="match status" value="1"/>
</dbReference>
<evidence type="ECO:0000256" key="10">
    <source>
        <dbReference type="SAM" id="MobiDB-lite"/>
    </source>
</evidence>
<feature type="compositionally biased region" description="Pro residues" evidence="10">
    <location>
        <begin position="128"/>
        <end position="150"/>
    </location>
</feature>
<dbReference type="GO" id="GO:0055085">
    <property type="term" value="P:transmembrane transport"/>
    <property type="evidence" value="ECO:0007669"/>
    <property type="project" value="InterPro"/>
</dbReference>
<evidence type="ECO:0000256" key="3">
    <source>
        <dbReference type="ARBA" id="ARBA00022448"/>
    </source>
</evidence>
<keyword evidence="5" id="KW-0997">Cell inner membrane</keyword>
<protein>
    <submittedName>
        <fullName evidence="12">Protein TonB</fullName>
    </submittedName>
</protein>
<dbReference type="SUPFAM" id="SSF74653">
    <property type="entry name" value="TolA/TonB C-terminal domain"/>
    <property type="match status" value="1"/>
</dbReference>
<feature type="compositionally biased region" description="Low complexity" evidence="10">
    <location>
        <begin position="70"/>
        <end position="79"/>
    </location>
</feature>
<accession>A0A1Y6B7S9</accession>
<feature type="region of interest" description="Disordered" evidence="10">
    <location>
        <begin position="123"/>
        <end position="176"/>
    </location>
</feature>
<keyword evidence="8" id="KW-1133">Transmembrane helix</keyword>
<dbReference type="PROSITE" id="PS52015">
    <property type="entry name" value="TONB_CTD"/>
    <property type="match status" value="1"/>
</dbReference>
<dbReference type="RefSeq" id="WP_089229673.1">
    <property type="nucleotide sequence ID" value="NZ_FWZX01000002.1"/>
</dbReference>
<name>A0A1Y6B7S9_9PROT</name>
<evidence type="ECO:0000313" key="13">
    <source>
        <dbReference type="Proteomes" id="UP000192917"/>
    </source>
</evidence>
<keyword evidence="4" id="KW-1003">Cell membrane</keyword>
<keyword evidence="13" id="KW-1185">Reference proteome</keyword>
<keyword evidence="3" id="KW-0813">Transport</keyword>
<gene>
    <name evidence="12" type="ORF">SAMN05428998_10270</name>
</gene>
<reference evidence="12 13" key="1">
    <citation type="submission" date="2017-04" db="EMBL/GenBank/DDBJ databases">
        <authorList>
            <person name="Afonso C.L."/>
            <person name="Miller P.J."/>
            <person name="Scott M.A."/>
            <person name="Spackman E."/>
            <person name="Goraichik I."/>
            <person name="Dimitrov K.M."/>
            <person name="Suarez D.L."/>
            <person name="Swayne D.E."/>
        </authorList>
    </citation>
    <scope>NUCLEOTIDE SEQUENCE [LARGE SCALE GENOMIC DNA]</scope>
    <source>
        <strain evidence="12 13">USBA 355</strain>
    </source>
</reference>
<dbReference type="EMBL" id="FWZX01000002">
    <property type="protein sequence ID" value="SME97404.1"/>
    <property type="molecule type" value="Genomic_DNA"/>
</dbReference>
<sequence>MAPCLSLGALRPGLPVRQALAGALLLHLLAVLLLLAFLPGRSVAPASSPALEVAVVGLGEPLAVPTVTTSPPEAAGSGEAEPEPLRTVPTAPALRPVERAAEPGPVGPPAAVEPAVDTAAAAASAAAVPPPVEEAVPPPPPVRPAVPPRAVPEAPSAAAVPPSSAPTAGQARRRPAAATWAAGVPAAGVPAAGVPAAGVAAAGAPSGGPAGPAAAVASRGAGGSGPAAAAGALQDYISRLAAWLERHRRYPKRARLLRQEGVAVVRFRIDRRGRLLDSRLQSSSGHELLDAEALDLLKRSAPLPAPAGPADAGQEFVLPIRFELR</sequence>
<feature type="region of interest" description="Disordered" evidence="10">
    <location>
        <begin position="199"/>
        <end position="228"/>
    </location>
</feature>
<evidence type="ECO:0000313" key="12">
    <source>
        <dbReference type="EMBL" id="SME97404.1"/>
    </source>
</evidence>
<feature type="domain" description="TonB C-terminal" evidence="11">
    <location>
        <begin position="235"/>
        <end position="325"/>
    </location>
</feature>
<proteinExistence type="inferred from homology"/>
<feature type="region of interest" description="Disordered" evidence="10">
    <location>
        <begin position="66"/>
        <end position="87"/>
    </location>
</feature>
<dbReference type="Proteomes" id="UP000192917">
    <property type="component" value="Unassembled WGS sequence"/>
</dbReference>
<dbReference type="AlphaFoldDB" id="A0A1Y6B7S9"/>
<feature type="compositionally biased region" description="Low complexity" evidence="10">
    <location>
        <begin position="151"/>
        <end position="168"/>
    </location>
</feature>
<keyword evidence="9" id="KW-0472">Membrane</keyword>
<keyword evidence="6" id="KW-0812">Transmembrane</keyword>
<dbReference type="Pfam" id="PF03544">
    <property type="entry name" value="TonB_C"/>
    <property type="match status" value="1"/>
</dbReference>
<dbReference type="InterPro" id="IPR037682">
    <property type="entry name" value="TonB_C"/>
</dbReference>
<dbReference type="InterPro" id="IPR051045">
    <property type="entry name" value="TonB-dependent_transducer"/>
</dbReference>
<evidence type="ECO:0000256" key="6">
    <source>
        <dbReference type="ARBA" id="ARBA00022692"/>
    </source>
</evidence>
<keyword evidence="7" id="KW-0653">Protein transport</keyword>
<dbReference type="GO" id="GO:0005886">
    <property type="term" value="C:plasma membrane"/>
    <property type="evidence" value="ECO:0007669"/>
    <property type="project" value="UniProtKB-SubCell"/>
</dbReference>
<evidence type="ECO:0000256" key="8">
    <source>
        <dbReference type="ARBA" id="ARBA00022989"/>
    </source>
</evidence>
<dbReference type="InterPro" id="IPR006260">
    <property type="entry name" value="TonB/TolA_C"/>
</dbReference>
<comment type="subcellular location">
    <subcellularLocation>
        <location evidence="1">Cell inner membrane</location>
        <topology evidence="1">Single-pass membrane protein</topology>
        <orientation evidence="1">Periplasmic side</orientation>
    </subcellularLocation>
</comment>
<dbReference type="GO" id="GO:0015031">
    <property type="term" value="P:protein transport"/>
    <property type="evidence" value="ECO:0007669"/>
    <property type="project" value="UniProtKB-KW"/>
</dbReference>
<evidence type="ECO:0000256" key="9">
    <source>
        <dbReference type="ARBA" id="ARBA00023136"/>
    </source>
</evidence>